<organism evidence="1 2">
    <name type="scientific">Dichomitus squalens</name>
    <dbReference type="NCBI Taxonomy" id="114155"/>
    <lineage>
        <taxon>Eukaryota</taxon>
        <taxon>Fungi</taxon>
        <taxon>Dikarya</taxon>
        <taxon>Basidiomycota</taxon>
        <taxon>Agaricomycotina</taxon>
        <taxon>Agaricomycetes</taxon>
        <taxon>Polyporales</taxon>
        <taxon>Polyporaceae</taxon>
        <taxon>Dichomitus</taxon>
    </lineage>
</organism>
<gene>
    <name evidence="1" type="ORF">BD310DRAFT_938356</name>
</gene>
<dbReference type="AlphaFoldDB" id="A0A4Q9PHT1"/>
<dbReference type="Proteomes" id="UP000292082">
    <property type="component" value="Unassembled WGS sequence"/>
</dbReference>
<reference evidence="1 2" key="1">
    <citation type="submission" date="2019-01" db="EMBL/GenBank/DDBJ databases">
        <title>Draft genome sequences of three monokaryotic isolates of the white-rot basidiomycete fungus Dichomitus squalens.</title>
        <authorList>
            <consortium name="DOE Joint Genome Institute"/>
            <person name="Lopez S.C."/>
            <person name="Andreopoulos B."/>
            <person name="Pangilinan J."/>
            <person name="Lipzen A."/>
            <person name="Riley R."/>
            <person name="Ahrendt S."/>
            <person name="Ng V."/>
            <person name="Barry K."/>
            <person name="Daum C."/>
            <person name="Grigoriev I.V."/>
            <person name="Hilden K.S."/>
            <person name="Makela M.R."/>
            <person name="de Vries R.P."/>
        </authorList>
    </citation>
    <scope>NUCLEOTIDE SEQUENCE [LARGE SCALE GENOMIC DNA]</scope>
    <source>
        <strain evidence="1 2">CBS 464.89</strain>
    </source>
</reference>
<keyword evidence="2" id="KW-1185">Reference proteome</keyword>
<accession>A0A4Q9PHT1</accession>
<protein>
    <submittedName>
        <fullName evidence="1">Uncharacterized protein</fullName>
    </submittedName>
</protein>
<sequence>MLPRDWSSHQGPGVMTRRTNYVSPGALTCASHRGIDYFQKKCLGLNRQSHQGYSILRRQFTSPNIPPSHGFSCSPGTSFHPAHNSSPCPRRGLVVDIKVVFRTYALGQVSHEGEIRGTASALFEREIERHNASERAPSATPSPSRSVPRCFSCDLNVSMTRK</sequence>
<evidence type="ECO:0000313" key="2">
    <source>
        <dbReference type="Proteomes" id="UP000292082"/>
    </source>
</evidence>
<proteinExistence type="predicted"/>
<evidence type="ECO:0000313" key="1">
    <source>
        <dbReference type="EMBL" id="TBU53311.1"/>
    </source>
</evidence>
<dbReference type="EMBL" id="ML145218">
    <property type="protein sequence ID" value="TBU53311.1"/>
    <property type="molecule type" value="Genomic_DNA"/>
</dbReference>
<name>A0A4Q9PHT1_9APHY</name>